<dbReference type="EMBL" id="KZ819732">
    <property type="protein sequence ID" value="PWN53293.1"/>
    <property type="molecule type" value="Genomic_DNA"/>
</dbReference>
<evidence type="ECO:0000313" key="1">
    <source>
        <dbReference type="EMBL" id="PWN53293.1"/>
    </source>
</evidence>
<organism evidence="1 2">
    <name type="scientific">Violaceomyces palustris</name>
    <dbReference type="NCBI Taxonomy" id="1673888"/>
    <lineage>
        <taxon>Eukaryota</taxon>
        <taxon>Fungi</taxon>
        <taxon>Dikarya</taxon>
        <taxon>Basidiomycota</taxon>
        <taxon>Ustilaginomycotina</taxon>
        <taxon>Ustilaginomycetes</taxon>
        <taxon>Violaceomycetales</taxon>
        <taxon>Violaceomycetaceae</taxon>
        <taxon>Violaceomyces</taxon>
    </lineage>
</organism>
<reference evidence="1 2" key="1">
    <citation type="journal article" date="2018" name="Mol. Biol. Evol.">
        <title>Broad Genomic Sampling Reveals a Smut Pathogenic Ancestry of the Fungal Clade Ustilaginomycotina.</title>
        <authorList>
            <person name="Kijpornyongpan T."/>
            <person name="Mondo S.J."/>
            <person name="Barry K."/>
            <person name="Sandor L."/>
            <person name="Lee J."/>
            <person name="Lipzen A."/>
            <person name="Pangilinan J."/>
            <person name="LaButti K."/>
            <person name="Hainaut M."/>
            <person name="Henrissat B."/>
            <person name="Grigoriev I.V."/>
            <person name="Spatafora J.W."/>
            <person name="Aime M.C."/>
        </authorList>
    </citation>
    <scope>NUCLEOTIDE SEQUENCE [LARGE SCALE GENOMIC DNA]</scope>
    <source>
        <strain evidence="1 2">SA 807</strain>
    </source>
</reference>
<sequence length="612" mass="67364">MSTSSHPNGADAQHGLKNGESSNSRVPLTKNAKRRAKKRQATASQPERNEQEQDPATRSQSTIQTPERPIPSEQSSSFSLASLDQHSETYKAFANVFSRFGTTAGADDKPDRGPEKGQVIYSDDEMLSDSDATDAEQPKLSKRKQKKLQRLTVAELKQLVKRPEVVEWSDVTATDPRLLVQLKSQRNTIPVPPHWSQKRDYLQNKRGIEKAPFQLPSYIAGTGIATMKDALNEKEAEKTLKNKTRERVQPKMGKMDIDYQKLHDAFFRFQTKPPMSIFGETYYEGKENETKFKERRPGDLSDELKEALSIPPLAPPPWLIAMQRYGPPPSYPHLKIAGLNAPIPEGAQWGFHPGGWGRPPVDESGRPLFGGPAVSQGEEKNGFGEAVQKELWGELEPEEEEESDAESDEDEGDSDQDSADMGDGLADGLQTPSGMETPSGFASVTSTVPGGLETPGFLELRKDGRGGSDSTFEDEQQDDGRPKQLYQVIPETGTSVRGFMGSEKAYALQSLGGANGQNPQVLGAEERGTKRKHQQGGVDVALDPSELELSQEELQERFEKARRADVASKQPGGADREEVSAVREELSRQRQTSLPEISPSAKADIHAMGSMK</sequence>
<dbReference type="Proteomes" id="UP000245626">
    <property type="component" value="Unassembled WGS sequence"/>
</dbReference>
<protein>
    <submittedName>
        <fullName evidence="1">DUF382-domain-containing protein</fullName>
    </submittedName>
</protein>
<proteinExistence type="predicted"/>
<evidence type="ECO:0000313" key="2">
    <source>
        <dbReference type="Proteomes" id="UP000245626"/>
    </source>
</evidence>
<keyword evidence="2" id="KW-1185">Reference proteome</keyword>
<gene>
    <name evidence="1" type="ORF">IE53DRAFT_373093</name>
</gene>
<name>A0ACD0P593_9BASI</name>
<accession>A0ACD0P593</accession>